<organism evidence="1 2">
    <name type="scientific">Potamilus streckersoni</name>
    <dbReference type="NCBI Taxonomy" id="2493646"/>
    <lineage>
        <taxon>Eukaryota</taxon>
        <taxon>Metazoa</taxon>
        <taxon>Spiralia</taxon>
        <taxon>Lophotrochozoa</taxon>
        <taxon>Mollusca</taxon>
        <taxon>Bivalvia</taxon>
        <taxon>Autobranchia</taxon>
        <taxon>Heteroconchia</taxon>
        <taxon>Palaeoheterodonta</taxon>
        <taxon>Unionida</taxon>
        <taxon>Unionoidea</taxon>
        <taxon>Unionidae</taxon>
        <taxon>Ambleminae</taxon>
        <taxon>Lampsilini</taxon>
        <taxon>Potamilus</taxon>
    </lineage>
</organism>
<evidence type="ECO:0000313" key="2">
    <source>
        <dbReference type="Proteomes" id="UP001195483"/>
    </source>
</evidence>
<dbReference type="Proteomes" id="UP001195483">
    <property type="component" value="Unassembled WGS sequence"/>
</dbReference>
<keyword evidence="2" id="KW-1185">Reference proteome</keyword>
<comment type="caution">
    <text evidence="1">The sequence shown here is derived from an EMBL/GenBank/DDBJ whole genome shotgun (WGS) entry which is preliminary data.</text>
</comment>
<protein>
    <submittedName>
        <fullName evidence="1">Uncharacterized protein</fullName>
    </submittedName>
</protein>
<dbReference type="EMBL" id="JAEAOA010001965">
    <property type="protein sequence ID" value="KAK3586505.1"/>
    <property type="molecule type" value="Genomic_DNA"/>
</dbReference>
<accession>A0AAE0S735</accession>
<sequence length="92" mass="10618">MMEAARLAIKYNHTLNNVSVNRIPGQIDELTANESSFPFIEPFLEGKAAIILGDTLHYMTEHMKRAIKKFILKLKTVKLFIQNVYMPHTRKS</sequence>
<evidence type="ECO:0000313" key="1">
    <source>
        <dbReference type="EMBL" id="KAK3586505.1"/>
    </source>
</evidence>
<reference evidence="1" key="3">
    <citation type="submission" date="2023-05" db="EMBL/GenBank/DDBJ databases">
        <authorList>
            <person name="Smith C.H."/>
        </authorList>
    </citation>
    <scope>NUCLEOTIDE SEQUENCE</scope>
    <source>
        <strain evidence="1">CHS0354</strain>
        <tissue evidence="1">Mantle</tissue>
    </source>
</reference>
<gene>
    <name evidence="1" type="ORF">CHS0354_033525</name>
</gene>
<reference evidence="1" key="2">
    <citation type="journal article" date="2021" name="Genome Biol. Evol.">
        <title>Developing a high-quality reference genome for a parasitic bivalve with doubly uniparental inheritance (Bivalvia: Unionida).</title>
        <authorList>
            <person name="Smith C.H."/>
        </authorList>
    </citation>
    <scope>NUCLEOTIDE SEQUENCE</scope>
    <source>
        <strain evidence="1">CHS0354</strain>
        <tissue evidence="1">Mantle</tissue>
    </source>
</reference>
<reference evidence="1" key="1">
    <citation type="journal article" date="2021" name="Genome Biol. Evol.">
        <title>A High-Quality Reference Genome for a Parasitic Bivalve with Doubly Uniparental Inheritance (Bivalvia: Unionida).</title>
        <authorList>
            <person name="Smith C.H."/>
        </authorList>
    </citation>
    <scope>NUCLEOTIDE SEQUENCE</scope>
    <source>
        <strain evidence="1">CHS0354</strain>
    </source>
</reference>
<dbReference type="AlphaFoldDB" id="A0AAE0S735"/>
<name>A0AAE0S735_9BIVA</name>
<proteinExistence type="predicted"/>